<evidence type="ECO:0000313" key="3">
    <source>
        <dbReference type="Proteomes" id="UP001500893"/>
    </source>
</evidence>
<gene>
    <name evidence="2" type="ORF">GCM10010521_17110</name>
</gene>
<comment type="caution">
    <text evidence="2">The sequence shown here is derived from an EMBL/GenBank/DDBJ whole genome shotgun (WGS) entry which is preliminary data.</text>
</comment>
<dbReference type="RefSeq" id="WP_345048453.1">
    <property type="nucleotide sequence ID" value="NZ_BAAAVM010000021.1"/>
</dbReference>
<evidence type="ECO:0000256" key="1">
    <source>
        <dbReference type="SAM" id="SignalP"/>
    </source>
</evidence>
<sequence>MRIHIALTALVAGVALVGCSSSSGLDNTSPEYQDGWNREVQFDLHDKYGPDTVVNECTVGLQNKKNPHPDSGYVHMFEHWDYNDHQRKEWAHGCVDAERNLTDYKVPQQSWEK</sequence>
<dbReference type="PROSITE" id="PS51257">
    <property type="entry name" value="PROKAR_LIPOPROTEIN"/>
    <property type="match status" value="1"/>
</dbReference>
<keyword evidence="1" id="KW-0732">Signal</keyword>
<protein>
    <recommendedName>
        <fullName evidence="4">Lipoprotein</fullName>
    </recommendedName>
</protein>
<dbReference type="EMBL" id="BAAAVM010000021">
    <property type="protein sequence ID" value="GAA3131792.1"/>
    <property type="molecule type" value="Genomic_DNA"/>
</dbReference>
<keyword evidence="3" id="KW-1185">Reference proteome</keyword>
<feature type="signal peptide" evidence="1">
    <location>
        <begin position="1"/>
        <end position="25"/>
    </location>
</feature>
<evidence type="ECO:0008006" key="4">
    <source>
        <dbReference type="Google" id="ProtNLM"/>
    </source>
</evidence>
<proteinExistence type="predicted"/>
<organism evidence="2 3">
    <name type="scientific">Streptomyces rameus</name>
    <dbReference type="NCBI Taxonomy" id="68261"/>
    <lineage>
        <taxon>Bacteria</taxon>
        <taxon>Bacillati</taxon>
        <taxon>Actinomycetota</taxon>
        <taxon>Actinomycetes</taxon>
        <taxon>Kitasatosporales</taxon>
        <taxon>Streptomycetaceae</taxon>
        <taxon>Streptomyces</taxon>
    </lineage>
</organism>
<name>A0ABP6N003_9ACTN</name>
<accession>A0ABP6N003</accession>
<evidence type="ECO:0000313" key="2">
    <source>
        <dbReference type="EMBL" id="GAA3131792.1"/>
    </source>
</evidence>
<dbReference type="Proteomes" id="UP001500893">
    <property type="component" value="Unassembled WGS sequence"/>
</dbReference>
<feature type="chain" id="PRO_5047050264" description="Lipoprotein" evidence="1">
    <location>
        <begin position="26"/>
        <end position="113"/>
    </location>
</feature>
<reference evidence="3" key="1">
    <citation type="journal article" date="2019" name="Int. J. Syst. Evol. Microbiol.">
        <title>The Global Catalogue of Microorganisms (GCM) 10K type strain sequencing project: providing services to taxonomists for standard genome sequencing and annotation.</title>
        <authorList>
            <consortium name="The Broad Institute Genomics Platform"/>
            <consortium name="The Broad Institute Genome Sequencing Center for Infectious Disease"/>
            <person name="Wu L."/>
            <person name="Ma J."/>
        </authorList>
    </citation>
    <scope>NUCLEOTIDE SEQUENCE [LARGE SCALE GENOMIC DNA]</scope>
    <source>
        <strain evidence="3">JCM 11574</strain>
    </source>
</reference>